<sequence>MKAVIDNGIHIQFNVTFWIGEFTVQDDQRVHVLMSSLRDRESEKVVDEITYFLTEVLPHCPKTLKSLVVVSSAEMPEFRSEVNAFVTKEKALELTKLMFYMPAIRGWFNDTKNDMWLVQKCELRRSKYTEGDFTSAQFDLPSVTETDIKELLCACEEEGGGGDYENEQQ</sequence>
<keyword evidence="2" id="KW-1185">Reference proteome</keyword>
<gene>
    <name evidence="1" type="ORF">H0E87_000196</name>
</gene>
<protein>
    <submittedName>
        <fullName evidence="1">Uncharacterized protein</fullName>
    </submittedName>
</protein>
<evidence type="ECO:0000313" key="1">
    <source>
        <dbReference type="EMBL" id="KAH8518251.1"/>
    </source>
</evidence>
<dbReference type="EMBL" id="JACEGQ020000001">
    <property type="protein sequence ID" value="KAH8518251.1"/>
    <property type="molecule type" value="Genomic_DNA"/>
</dbReference>
<dbReference type="AlphaFoldDB" id="A0A8T2ZLS2"/>
<dbReference type="Proteomes" id="UP000807159">
    <property type="component" value="Chromosome 1"/>
</dbReference>
<organism evidence="1 2">
    <name type="scientific">Populus deltoides</name>
    <name type="common">Eastern poplar</name>
    <name type="synonym">Eastern cottonwood</name>
    <dbReference type="NCBI Taxonomy" id="3696"/>
    <lineage>
        <taxon>Eukaryota</taxon>
        <taxon>Viridiplantae</taxon>
        <taxon>Streptophyta</taxon>
        <taxon>Embryophyta</taxon>
        <taxon>Tracheophyta</taxon>
        <taxon>Spermatophyta</taxon>
        <taxon>Magnoliopsida</taxon>
        <taxon>eudicotyledons</taxon>
        <taxon>Gunneridae</taxon>
        <taxon>Pentapetalae</taxon>
        <taxon>rosids</taxon>
        <taxon>fabids</taxon>
        <taxon>Malpighiales</taxon>
        <taxon>Salicaceae</taxon>
        <taxon>Saliceae</taxon>
        <taxon>Populus</taxon>
    </lineage>
</organism>
<comment type="caution">
    <text evidence="1">The sequence shown here is derived from an EMBL/GenBank/DDBJ whole genome shotgun (WGS) entry which is preliminary data.</text>
</comment>
<evidence type="ECO:0000313" key="2">
    <source>
        <dbReference type="Proteomes" id="UP000807159"/>
    </source>
</evidence>
<accession>A0A8T2ZLS2</accession>
<proteinExistence type="predicted"/>
<name>A0A8T2ZLS2_POPDE</name>
<reference evidence="1" key="1">
    <citation type="journal article" date="2021" name="J. Hered.">
        <title>Genome Assembly of Salicaceae Populus deltoides (Eastern Cottonwood) I-69 Based on Nanopore Sequencing and Hi-C Technologies.</title>
        <authorList>
            <person name="Bai S."/>
            <person name="Wu H."/>
            <person name="Zhang J."/>
            <person name="Pan Z."/>
            <person name="Zhao W."/>
            <person name="Li Z."/>
            <person name="Tong C."/>
        </authorList>
    </citation>
    <scope>NUCLEOTIDE SEQUENCE</scope>
    <source>
        <tissue evidence="1">Leaf</tissue>
    </source>
</reference>